<dbReference type="Proteomes" id="UP001519308">
    <property type="component" value="Unassembled WGS sequence"/>
</dbReference>
<dbReference type="CDD" id="cd05403">
    <property type="entry name" value="NT_KNTase_like"/>
    <property type="match status" value="1"/>
</dbReference>
<evidence type="ECO:0000313" key="2">
    <source>
        <dbReference type="EMBL" id="MBP2022856.1"/>
    </source>
</evidence>
<accession>A0ABS4K500</accession>
<name>A0ABS4K500_9CLOT</name>
<proteinExistence type="predicted"/>
<feature type="domain" description="Polymerase nucleotidyl transferase" evidence="1">
    <location>
        <begin position="9"/>
        <end position="111"/>
    </location>
</feature>
<keyword evidence="3" id="KW-1185">Reference proteome</keyword>
<dbReference type="Gene3D" id="3.30.460.10">
    <property type="entry name" value="Beta Polymerase, domain 2"/>
    <property type="match status" value="1"/>
</dbReference>
<evidence type="ECO:0000313" key="3">
    <source>
        <dbReference type="Proteomes" id="UP001519308"/>
    </source>
</evidence>
<dbReference type="SUPFAM" id="SSF81301">
    <property type="entry name" value="Nucleotidyltransferase"/>
    <property type="match status" value="1"/>
</dbReference>
<reference evidence="2 3" key="1">
    <citation type="submission" date="2021-03" db="EMBL/GenBank/DDBJ databases">
        <title>Genomic Encyclopedia of Type Strains, Phase IV (KMG-IV): sequencing the most valuable type-strain genomes for metagenomic binning, comparative biology and taxonomic classification.</title>
        <authorList>
            <person name="Goeker M."/>
        </authorList>
    </citation>
    <scope>NUCLEOTIDE SEQUENCE [LARGE SCALE GENOMIC DNA]</scope>
    <source>
        <strain evidence="2 3">DSM 28650</strain>
    </source>
</reference>
<dbReference type="Pfam" id="PF01909">
    <property type="entry name" value="NTP_transf_2"/>
    <property type="match status" value="1"/>
</dbReference>
<dbReference type="InterPro" id="IPR002934">
    <property type="entry name" value="Polymerase_NTP_transf_dom"/>
</dbReference>
<organism evidence="2 3">
    <name type="scientific">Clostridium punense</name>
    <dbReference type="NCBI Taxonomy" id="1054297"/>
    <lineage>
        <taxon>Bacteria</taxon>
        <taxon>Bacillati</taxon>
        <taxon>Bacillota</taxon>
        <taxon>Clostridia</taxon>
        <taxon>Eubacteriales</taxon>
        <taxon>Clostridiaceae</taxon>
        <taxon>Clostridium</taxon>
    </lineage>
</organism>
<protein>
    <submittedName>
        <fullName evidence="2">Nucleotidyltransferase</fullName>
    </submittedName>
</protein>
<evidence type="ECO:0000259" key="1">
    <source>
        <dbReference type="Pfam" id="PF01909"/>
    </source>
</evidence>
<dbReference type="InterPro" id="IPR043519">
    <property type="entry name" value="NT_sf"/>
</dbReference>
<comment type="caution">
    <text evidence="2">The sequence shown here is derived from an EMBL/GenBank/DDBJ whole genome shotgun (WGS) entry which is preliminary data.</text>
</comment>
<gene>
    <name evidence="2" type="ORF">J2Z44_002681</name>
</gene>
<dbReference type="EMBL" id="JAGGLL010000020">
    <property type="protein sequence ID" value="MBP2022856.1"/>
    <property type="molecule type" value="Genomic_DNA"/>
</dbReference>
<dbReference type="RefSeq" id="WP_021285370.1">
    <property type="nucleotide sequence ID" value="NZ_JAGGLL010000020.1"/>
</dbReference>
<sequence length="279" mass="31700">MVDNIIQLVIEKVSSLPCIEGIVLGGSRARGTNTEDSDIDIGIYYNSESFDLTTINQLATELDDEHRSNLVVPLGEWGDWVNGGGWLVINGYHVDLILRDKKRVEKIIKDTEQGIVTANYQTGHPHGYISAMYRGELAISRVQYTNDENFYQLKKQAERYPTALQKGLAEFFMFEADFSLMFAENNIDKDDVSYVCGHCFRSISSLNQVLFAVNREYCINEKKAVKMIEDFKIKPNDYKGRVDKVISLISTDVDCTRKGIEILQRLVNEVEHLKGANIQ</sequence>